<dbReference type="Proteomes" id="UP000606974">
    <property type="component" value="Unassembled WGS sequence"/>
</dbReference>
<dbReference type="SUPFAM" id="SSF49503">
    <property type="entry name" value="Cupredoxins"/>
    <property type="match status" value="6"/>
</dbReference>
<feature type="region of interest" description="Disordered" evidence="3">
    <location>
        <begin position="1274"/>
        <end position="1311"/>
    </location>
</feature>
<comment type="caution">
    <text evidence="5">The sequence shown here is derived from an EMBL/GenBank/DDBJ whole genome shotgun (WGS) entry which is preliminary data.</text>
</comment>
<dbReference type="InterPro" id="IPR011707">
    <property type="entry name" value="Cu-oxidase-like_N"/>
</dbReference>
<evidence type="ECO:0000256" key="1">
    <source>
        <dbReference type="ARBA" id="ARBA00010609"/>
    </source>
</evidence>
<keyword evidence="6" id="KW-1185">Reference proteome</keyword>
<dbReference type="InterPro" id="IPR008972">
    <property type="entry name" value="Cupredoxin"/>
</dbReference>
<dbReference type="GO" id="GO:0005507">
    <property type="term" value="F:copper ion binding"/>
    <property type="evidence" value="ECO:0007669"/>
    <property type="project" value="InterPro"/>
</dbReference>
<feature type="domain" description="Plastocyanin-like" evidence="4">
    <location>
        <begin position="739"/>
        <end position="810"/>
    </location>
</feature>
<dbReference type="Pfam" id="PF07732">
    <property type="entry name" value="Cu-oxidase_3"/>
    <property type="match status" value="1"/>
</dbReference>
<dbReference type="EMBL" id="JAACFV010000043">
    <property type="protein sequence ID" value="KAF7509268.1"/>
    <property type="molecule type" value="Genomic_DNA"/>
</dbReference>
<dbReference type="Gene3D" id="2.60.40.420">
    <property type="entry name" value="Cupredoxins - blue copper proteins"/>
    <property type="match status" value="6"/>
</dbReference>
<evidence type="ECO:0000256" key="3">
    <source>
        <dbReference type="SAM" id="MobiDB-lite"/>
    </source>
</evidence>
<feature type="compositionally biased region" description="Basic and acidic residues" evidence="3">
    <location>
        <begin position="326"/>
        <end position="336"/>
    </location>
</feature>
<sequence>MFRAQAGPMKGTESSGSSDGDSSSLPDTRPGPKADNSGQPTIHYDVVAFPITIYYNREGDHDHNGMIFALYDNLPILKYIRALARVGQPRINGSSDDLLEDVSTKAYERAGKIGVELPVTPQQAKQPNPLVRPLVLRARQGEQMTVTLHNCIPDRAVGLHLVGGGYDVVTADGSDVASNRSSLAPPGGTWEYIWSCDHEGVFPFHDGGNYSGDENGTNVHGLFGALVVEPPGTTWRDPTTGLASHGPDGSGGFEQLDGLYLDVLPAGQSPGDIRESDTSLADYCWPKPQEYVCFEKAAHREFVVFFHDEPEFEPAHGAPESSPCDAHGHDHRDIAHGHGGGGHDNLPIMPISYRAEPMINRERTLWRLLRTGHLLERPVLNEEQHHSSWMFGDPVTPILRAYIGDPVRIRLVHAAVKETHVFHLHLYEWHAVPQDTQSPRIDAISISPQTGHTIDPVWGAGNRHQVAGDVIWHCHLYPHFHEGMWGMFRTFETRQYGQDGQHLQSDDPVYAERRIGRFPDNTRIDALLPLPGRKPPPIPTPDQPGYPLYIPGTVRQKSPRPPWPDREFKEDEKVGSNRPGQQFELPCHVTSLLGADMPPDFDYRPFPTALERKAFNEFPVPGELFTRNRLAKQQQQEWVRDCQFRRNTSTQVCHDVVVAQRRIDYNSHGWHDKHGHLYYLPTEGDAADQPGPMEPLFFRAQHGQILNLTLRNDTPERIEETEFDHAFPPCEALPWEGECSLHVHMVKFDPICADGASVGWNYMSGARHGRKMVYRWWADQEFGTIFFHDHLFANYRQKHGLFGGLLVEPAGSSFLHHIEPGRQAVAGIQAVIKRHPNDCREPPWFREFCIGIADFIPAWDRRHRALNPPAQPGGHGDQGVMGLNYRNAPIRERAGDPSNWFNSRVHGDPDTPVFRTYAGDPIWIRLLQGSHEESHSFQIHALRWMRFRNQIDSIIRNQQTTGIAEAFTFINQAPLTPGDYMYKLSGADDLWLGCWGLIRAFDRPPAGSHFDLVTLASGSSDGPGQAQTEECAASSPPSAPASKERRFRIQARPANLSYRDDIIDPHALVYEVVDNFSSDCPAIDLTTPERLEPLVLWCQEGDDVVVELRNCLPENLRVEPFSPEVPLERPDRPVSRHVSLHADLVTYDVRMHDGATVGLNPPQTVPPGQVREYRWNTSRPTNSPDPLGPILLQDMADFRHHRHHGLVGALVVLPADAIPHPVLPGEATADLGVERWHGPRMTVTRNGDDPTSKGLITEEMVLLMQDGLRLFLNANGKPGSALPDPPNEEAGEAEKEDQGQKGFNYRTEPIGPVFDPRGSDYSLNKEPATPIWQVPARRKVRFHLVGALDKPRAHSFTVHGVVWPEHRFRSNAGRQTAPMVSSEAAITSGTVRTLEFTPTHQGDHAYRNGVLKWALPQGMWGSLRVRQAEGNSEHEPPYGYTADEPASSSSSSSSSSS</sequence>
<gene>
    <name evidence="5" type="ORF">GJ744_008162</name>
</gene>
<feature type="region of interest" description="Disordered" evidence="3">
    <location>
        <begin position="523"/>
        <end position="581"/>
    </location>
</feature>
<feature type="compositionally biased region" description="Basic and acidic residues" evidence="3">
    <location>
        <begin position="563"/>
        <end position="575"/>
    </location>
</feature>
<accession>A0A8H7AHL1</accession>
<feature type="region of interest" description="Disordered" evidence="3">
    <location>
        <begin position="1426"/>
        <end position="1457"/>
    </location>
</feature>
<feature type="compositionally biased region" description="Low complexity" evidence="3">
    <location>
        <begin position="14"/>
        <end position="24"/>
    </location>
</feature>
<evidence type="ECO:0000313" key="5">
    <source>
        <dbReference type="EMBL" id="KAF7509268.1"/>
    </source>
</evidence>
<comment type="similarity">
    <text evidence="1">Belongs to the multicopper oxidase family.</text>
</comment>
<organism evidence="5 6">
    <name type="scientific">Endocarpon pusillum</name>
    <dbReference type="NCBI Taxonomy" id="364733"/>
    <lineage>
        <taxon>Eukaryota</taxon>
        <taxon>Fungi</taxon>
        <taxon>Dikarya</taxon>
        <taxon>Ascomycota</taxon>
        <taxon>Pezizomycotina</taxon>
        <taxon>Eurotiomycetes</taxon>
        <taxon>Chaetothyriomycetidae</taxon>
        <taxon>Verrucariales</taxon>
        <taxon>Verrucariaceae</taxon>
        <taxon>Endocarpon</taxon>
    </lineage>
</organism>
<protein>
    <recommendedName>
        <fullName evidence="4">Plastocyanin-like domain-containing protein</fullName>
    </recommendedName>
</protein>
<feature type="region of interest" description="Disordered" evidence="3">
    <location>
        <begin position="1018"/>
        <end position="1045"/>
    </location>
</feature>
<reference evidence="5" key="1">
    <citation type="submission" date="2020-02" db="EMBL/GenBank/DDBJ databases">
        <authorList>
            <person name="Palmer J.M."/>
        </authorList>
    </citation>
    <scope>NUCLEOTIDE SEQUENCE</scope>
    <source>
        <strain evidence="5">EPUS1.4</strain>
        <tissue evidence="5">Thallus</tissue>
    </source>
</reference>
<evidence type="ECO:0000256" key="2">
    <source>
        <dbReference type="ARBA" id="ARBA00022723"/>
    </source>
</evidence>
<evidence type="ECO:0000259" key="4">
    <source>
        <dbReference type="Pfam" id="PF07732"/>
    </source>
</evidence>
<dbReference type="PROSITE" id="PS00080">
    <property type="entry name" value="MULTICOPPER_OXIDASE2"/>
    <property type="match status" value="1"/>
</dbReference>
<feature type="compositionally biased region" description="Pro residues" evidence="3">
    <location>
        <begin position="532"/>
        <end position="544"/>
    </location>
</feature>
<proteinExistence type="inferred from homology"/>
<feature type="region of interest" description="Disordered" evidence="3">
    <location>
        <begin position="313"/>
        <end position="342"/>
    </location>
</feature>
<feature type="region of interest" description="Disordered" evidence="3">
    <location>
        <begin position="1"/>
        <end position="40"/>
    </location>
</feature>
<dbReference type="InterPro" id="IPR002355">
    <property type="entry name" value="Cu_oxidase_Cu_BS"/>
</dbReference>
<dbReference type="OrthoDB" id="2120742at2759"/>
<feature type="compositionally biased region" description="Polar residues" evidence="3">
    <location>
        <begin position="1018"/>
        <end position="1028"/>
    </location>
</feature>
<keyword evidence="2" id="KW-0479">Metal-binding</keyword>
<name>A0A8H7AHL1_9EURO</name>
<evidence type="ECO:0000313" key="6">
    <source>
        <dbReference type="Proteomes" id="UP000606974"/>
    </source>
</evidence>
<feature type="compositionally biased region" description="Low complexity" evidence="3">
    <location>
        <begin position="1447"/>
        <end position="1457"/>
    </location>
</feature>